<protein>
    <submittedName>
        <fullName evidence="1">Uncharacterized protein</fullName>
    </submittedName>
</protein>
<evidence type="ECO:0000313" key="1">
    <source>
        <dbReference type="EMBL" id="GAG51274.1"/>
    </source>
</evidence>
<dbReference type="AlphaFoldDB" id="X0Y5Q7"/>
<proteinExistence type="predicted"/>
<gene>
    <name evidence="1" type="ORF">S01H1_84212</name>
</gene>
<sequence>MKEDETHDYYYLECYFQEEGKGTVHSRFWPVETQDIDIEFAKIDELKPFK</sequence>
<dbReference type="EMBL" id="BARS01057439">
    <property type="protein sequence ID" value="GAG51274.1"/>
    <property type="molecule type" value="Genomic_DNA"/>
</dbReference>
<comment type="caution">
    <text evidence="1">The sequence shown here is derived from an EMBL/GenBank/DDBJ whole genome shotgun (WGS) entry which is preliminary data.</text>
</comment>
<name>X0Y5Q7_9ZZZZ</name>
<reference evidence="1" key="1">
    <citation type="journal article" date="2014" name="Front. Microbiol.">
        <title>High frequency of phylogenetically diverse reductive dehalogenase-homologous genes in deep subseafloor sedimentary metagenomes.</title>
        <authorList>
            <person name="Kawai M."/>
            <person name="Futagami T."/>
            <person name="Toyoda A."/>
            <person name="Takaki Y."/>
            <person name="Nishi S."/>
            <person name="Hori S."/>
            <person name="Arai W."/>
            <person name="Tsubouchi T."/>
            <person name="Morono Y."/>
            <person name="Uchiyama I."/>
            <person name="Ito T."/>
            <person name="Fujiyama A."/>
            <person name="Inagaki F."/>
            <person name="Takami H."/>
        </authorList>
    </citation>
    <scope>NUCLEOTIDE SEQUENCE</scope>
    <source>
        <strain evidence="1">Expedition CK06-06</strain>
    </source>
</reference>
<organism evidence="1">
    <name type="scientific">marine sediment metagenome</name>
    <dbReference type="NCBI Taxonomy" id="412755"/>
    <lineage>
        <taxon>unclassified sequences</taxon>
        <taxon>metagenomes</taxon>
        <taxon>ecological metagenomes</taxon>
    </lineage>
</organism>
<accession>X0Y5Q7</accession>